<sequence>MQGKPIAIATLVAGTLDIASAILLTLLGGKSVMAMLQGVASGPFGAWPRANDWLGAAAGLAVHFAITAVMAGVFAALAPRLPWLRERWLVYGIGYGMLLYLVMYWIVLPLRFAGAGGASAGLGGILIPLAIHILLVGIPIARILGKSSAPRSPE</sequence>
<reference evidence="2 3" key="1">
    <citation type="submission" date="2017-11" db="EMBL/GenBank/DDBJ databases">
        <title>Complete genome sequence of Sphingomonas sp. Strain Cra20, a psychrotolerant potential plant growth promoting rhizobacteria.</title>
        <authorList>
            <person name="Luo Y."/>
        </authorList>
    </citation>
    <scope>NUCLEOTIDE SEQUENCE [LARGE SCALE GENOMIC DNA]</scope>
    <source>
        <strain evidence="2 3">Cra20</strain>
    </source>
</reference>
<dbReference type="Proteomes" id="UP000229081">
    <property type="component" value="Chromosome"/>
</dbReference>
<evidence type="ECO:0000313" key="2">
    <source>
        <dbReference type="EMBL" id="ATY33292.1"/>
    </source>
</evidence>
<dbReference type="EMBL" id="CP024923">
    <property type="protein sequence ID" value="ATY33292.1"/>
    <property type="molecule type" value="Genomic_DNA"/>
</dbReference>
<dbReference type="AlphaFoldDB" id="A0A2K8MHB6"/>
<evidence type="ECO:0008006" key="4">
    <source>
        <dbReference type="Google" id="ProtNLM"/>
    </source>
</evidence>
<protein>
    <recommendedName>
        <fullName evidence="4">DUF1440 domain-containing protein</fullName>
    </recommendedName>
</protein>
<organism evidence="2 3">
    <name type="scientific">Sphingomonas psychrotolerans</name>
    <dbReference type="NCBI Taxonomy" id="1327635"/>
    <lineage>
        <taxon>Bacteria</taxon>
        <taxon>Pseudomonadati</taxon>
        <taxon>Pseudomonadota</taxon>
        <taxon>Alphaproteobacteria</taxon>
        <taxon>Sphingomonadales</taxon>
        <taxon>Sphingomonadaceae</taxon>
        <taxon>Sphingomonas</taxon>
    </lineage>
</organism>
<feature type="transmembrane region" description="Helical" evidence="1">
    <location>
        <begin position="53"/>
        <end position="76"/>
    </location>
</feature>
<keyword evidence="1" id="KW-0472">Membrane</keyword>
<dbReference type="OrthoDB" id="118190at2"/>
<feature type="transmembrane region" description="Helical" evidence="1">
    <location>
        <begin position="88"/>
        <end position="108"/>
    </location>
</feature>
<gene>
    <name evidence="2" type="ORF">CVN68_16075</name>
</gene>
<dbReference type="RefSeq" id="WP_100283096.1">
    <property type="nucleotide sequence ID" value="NZ_CP024923.1"/>
</dbReference>
<name>A0A2K8MHB6_9SPHN</name>
<feature type="transmembrane region" description="Helical" evidence="1">
    <location>
        <begin position="120"/>
        <end position="144"/>
    </location>
</feature>
<dbReference type="KEGG" id="sphc:CVN68_16075"/>
<evidence type="ECO:0000313" key="3">
    <source>
        <dbReference type="Proteomes" id="UP000229081"/>
    </source>
</evidence>
<keyword evidence="3" id="KW-1185">Reference proteome</keyword>
<keyword evidence="1" id="KW-1133">Transmembrane helix</keyword>
<accession>A0A2K8MHB6</accession>
<evidence type="ECO:0000256" key="1">
    <source>
        <dbReference type="SAM" id="Phobius"/>
    </source>
</evidence>
<keyword evidence="1" id="KW-0812">Transmembrane</keyword>
<proteinExistence type="predicted"/>